<dbReference type="InterPro" id="IPR018490">
    <property type="entry name" value="cNMP-bd_dom_sf"/>
</dbReference>
<feature type="domain" description="IprA winged helix-turn-helix" evidence="1">
    <location>
        <begin position="142"/>
        <end position="208"/>
    </location>
</feature>
<dbReference type="OrthoDB" id="6625231at2"/>
<dbReference type="EMBL" id="RPOH01000017">
    <property type="protein sequence ID" value="RPH29606.1"/>
    <property type="molecule type" value="Genomic_DNA"/>
</dbReference>
<dbReference type="InterPro" id="IPR041687">
    <property type="entry name" value="HTH_46"/>
</dbReference>
<comment type="caution">
    <text evidence="2">The sequence shown here is derived from an EMBL/GenBank/DDBJ whole genome shotgun (WGS) entry which is preliminary data.</text>
</comment>
<accession>A0A3N5ECZ5</accession>
<dbReference type="AlphaFoldDB" id="A0A3N5ECZ5"/>
<reference evidence="2 3" key="1">
    <citation type="submission" date="2018-11" db="EMBL/GenBank/DDBJ databases">
        <title>Draft genome sequence of Buttiauxella warmboldiae CCUG 35512.</title>
        <authorList>
            <person name="Salva-Serra F."/>
            <person name="Marathe N."/>
            <person name="Moore E."/>
            <person name="Svensson L."/>
            <person name="Engstrom-Jakobsson H."/>
        </authorList>
    </citation>
    <scope>NUCLEOTIDE SEQUENCE [LARGE SCALE GENOMIC DNA]</scope>
    <source>
        <strain evidence="2 3">CCUG 35512</strain>
    </source>
</reference>
<dbReference type="Proteomes" id="UP000268615">
    <property type="component" value="Unassembled WGS sequence"/>
</dbReference>
<evidence type="ECO:0000259" key="1">
    <source>
        <dbReference type="Pfam" id="PF15977"/>
    </source>
</evidence>
<name>A0A3N5ECZ5_9ENTR</name>
<gene>
    <name evidence="2" type="ORF">EHN07_05200</name>
</gene>
<evidence type="ECO:0000313" key="3">
    <source>
        <dbReference type="Proteomes" id="UP000268615"/>
    </source>
</evidence>
<sequence length="211" mass="24552">MNDTVKHCPDTEFQMIGDLIKNHPQAEKHLFIKGAKLMVNDGKTSQVCFVEQGDLQIILAYGDKVLFEISAPVTIGVQQLYTHCYNYYTIFKTDATVWLLDIECFKTVVENNNIWHELMVVICHVMDRIDDYHRTTYLATNSYDLVKHCLEQIWQLPEQERENTSVFTYIMKRHNISRSSITKIIHSLNVGGYIKTKRGILLQVKKIPHGY</sequence>
<proteinExistence type="predicted"/>
<dbReference type="InterPro" id="IPR014710">
    <property type="entry name" value="RmlC-like_jellyroll"/>
</dbReference>
<keyword evidence="3" id="KW-1185">Reference proteome</keyword>
<protein>
    <recommendedName>
        <fullName evidence="1">IprA winged helix-turn-helix domain-containing protein</fullName>
    </recommendedName>
</protein>
<organism evidence="2 3">
    <name type="scientific">Buttiauxella warmboldiae</name>
    <dbReference type="NCBI Taxonomy" id="82993"/>
    <lineage>
        <taxon>Bacteria</taxon>
        <taxon>Pseudomonadati</taxon>
        <taxon>Pseudomonadota</taxon>
        <taxon>Gammaproteobacteria</taxon>
        <taxon>Enterobacterales</taxon>
        <taxon>Enterobacteriaceae</taxon>
        <taxon>Buttiauxella</taxon>
    </lineage>
</organism>
<dbReference type="Gene3D" id="2.60.120.10">
    <property type="entry name" value="Jelly Rolls"/>
    <property type="match status" value="1"/>
</dbReference>
<dbReference type="Pfam" id="PF15977">
    <property type="entry name" value="HTH_46"/>
    <property type="match status" value="1"/>
</dbReference>
<evidence type="ECO:0000313" key="2">
    <source>
        <dbReference type="EMBL" id="RPH29606.1"/>
    </source>
</evidence>
<dbReference type="SUPFAM" id="SSF51206">
    <property type="entry name" value="cAMP-binding domain-like"/>
    <property type="match status" value="1"/>
</dbReference>